<comment type="subcellular location">
    <subcellularLocation>
        <location evidence="2">Chromosome</location>
    </subcellularLocation>
    <subcellularLocation>
        <location evidence="1">Nucleus</location>
    </subcellularLocation>
</comment>
<dbReference type="SMART" id="SM00398">
    <property type="entry name" value="HMG"/>
    <property type="match status" value="2"/>
</dbReference>
<keyword evidence="6 8" id="KW-0238">DNA-binding</keyword>
<feature type="compositionally biased region" description="Low complexity" evidence="9">
    <location>
        <begin position="1"/>
        <end position="12"/>
    </location>
</feature>
<evidence type="ECO:0000256" key="3">
    <source>
        <dbReference type="ARBA" id="ARBA00008774"/>
    </source>
</evidence>
<keyword evidence="4" id="KW-0158">Chromosome</keyword>
<dbReference type="GO" id="GO:0005694">
    <property type="term" value="C:chromosome"/>
    <property type="evidence" value="ECO:0007669"/>
    <property type="project" value="UniProtKB-SubCell"/>
</dbReference>
<feature type="domain" description="HMG box" evidence="10">
    <location>
        <begin position="227"/>
        <end position="295"/>
    </location>
</feature>
<evidence type="ECO:0000256" key="7">
    <source>
        <dbReference type="ARBA" id="ARBA00023242"/>
    </source>
</evidence>
<feature type="DNA-binding region" description="HMG box" evidence="8">
    <location>
        <begin position="134"/>
        <end position="204"/>
    </location>
</feature>
<dbReference type="PRINTS" id="PR00886">
    <property type="entry name" value="HIGHMOBLTY12"/>
</dbReference>
<name>A0AAG5DAZ3_ANOAO</name>
<feature type="compositionally biased region" description="Acidic residues" evidence="9">
    <location>
        <begin position="358"/>
        <end position="371"/>
    </location>
</feature>
<evidence type="ECO:0000256" key="6">
    <source>
        <dbReference type="ARBA" id="ARBA00023125"/>
    </source>
</evidence>
<feature type="region of interest" description="Disordered" evidence="9">
    <location>
        <begin position="347"/>
        <end position="371"/>
    </location>
</feature>
<dbReference type="InterPro" id="IPR009071">
    <property type="entry name" value="HMG_box_dom"/>
</dbReference>
<dbReference type="GO" id="GO:0003677">
    <property type="term" value="F:DNA binding"/>
    <property type="evidence" value="ECO:0007669"/>
    <property type="project" value="UniProtKB-UniRule"/>
</dbReference>
<dbReference type="PANTHER" id="PTHR48112">
    <property type="entry name" value="HIGH MOBILITY GROUP PROTEIN DSP1"/>
    <property type="match status" value="1"/>
</dbReference>
<dbReference type="InterPro" id="IPR017967">
    <property type="entry name" value="HMG_boxA_CS"/>
</dbReference>
<sequence>MANNYQNQAAANDSQPGMGALPVRAGDLPAMSNIVPTGQWWYPGAQNALDSTLQQQQWQQQQLQQQQLQQQQLQQQQMQQQIHQQMQQHLQQQLQQQQQQQQSDQQRTPSHPAPQVNTPQRKMVAAAKVKDNKPKGRLTAYNYFLQTCRDEHKKQHPDEQVVFAEFSRKCGERWKTMLESEKQRFHELAEKDKQRYTLEMQSYVPPLDSPGAGRGKKRKQLKDPNAPKRGLTAFFLYCNDERNNVKALNPDFSVGDVAKVLGRQWAGLDTEVKQRYEQQAEKEKHRYEEELSEYKLKCQTEQGGAGSSGMKLPQQLLPAGMQHLAPHAAQAVGGAYPMQVVKSLHAAAAGGVHHSHDDDEDDEDSDEDDVE</sequence>
<feature type="region of interest" description="Disordered" evidence="9">
    <location>
        <begin position="203"/>
        <end position="226"/>
    </location>
</feature>
<dbReference type="AlphaFoldDB" id="A0AAG5DAZ3"/>
<feature type="region of interest" description="Disordered" evidence="9">
    <location>
        <begin position="1"/>
        <end position="23"/>
    </location>
</feature>
<evidence type="ECO:0000256" key="1">
    <source>
        <dbReference type="ARBA" id="ARBA00004123"/>
    </source>
</evidence>
<feature type="region of interest" description="Disordered" evidence="9">
    <location>
        <begin position="93"/>
        <end position="132"/>
    </location>
</feature>
<accession>A0AAG5DAZ3</accession>
<dbReference type="EnsemblMetazoa" id="ENSAATROPT008836">
    <property type="protein sequence ID" value="ENSAATROPP007974"/>
    <property type="gene ID" value="ENSAATROPG007204"/>
</dbReference>
<dbReference type="PROSITE" id="PS00353">
    <property type="entry name" value="HMG_BOX_1"/>
    <property type="match status" value="1"/>
</dbReference>
<dbReference type="GO" id="GO:0005634">
    <property type="term" value="C:nucleus"/>
    <property type="evidence" value="ECO:0007669"/>
    <property type="project" value="UniProtKB-SubCell"/>
</dbReference>
<proteinExistence type="inferred from homology"/>
<dbReference type="FunFam" id="1.10.30.10:FF:000016">
    <property type="entry name" value="FACT complex subunit SSRP1"/>
    <property type="match status" value="1"/>
</dbReference>
<comment type="similarity">
    <text evidence="3">Belongs to the HMGB family.</text>
</comment>
<evidence type="ECO:0000256" key="9">
    <source>
        <dbReference type="SAM" id="MobiDB-lite"/>
    </source>
</evidence>
<dbReference type="PROSITE" id="PS50118">
    <property type="entry name" value="HMG_BOX_2"/>
    <property type="match status" value="2"/>
</dbReference>
<keyword evidence="7 8" id="KW-0539">Nucleus</keyword>
<dbReference type="Pfam" id="PF09011">
    <property type="entry name" value="HMG_box_2"/>
    <property type="match status" value="1"/>
</dbReference>
<dbReference type="PANTHER" id="PTHR48112:SF32">
    <property type="entry name" value="HIGH MOBILITY GROUP PROTEIN B3"/>
    <property type="match status" value="1"/>
</dbReference>
<evidence type="ECO:0000256" key="4">
    <source>
        <dbReference type="ARBA" id="ARBA00022454"/>
    </source>
</evidence>
<evidence type="ECO:0000256" key="8">
    <source>
        <dbReference type="PROSITE-ProRule" id="PRU00267"/>
    </source>
</evidence>
<feature type="DNA-binding region" description="HMG box" evidence="8">
    <location>
        <begin position="227"/>
        <end position="295"/>
    </location>
</feature>
<dbReference type="Pfam" id="PF00505">
    <property type="entry name" value="HMG_box"/>
    <property type="match status" value="1"/>
</dbReference>
<keyword evidence="5" id="KW-0677">Repeat</keyword>
<reference evidence="11" key="1">
    <citation type="submission" date="2024-04" db="UniProtKB">
        <authorList>
            <consortium name="EnsemblMetazoa"/>
        </authorList>
    </citation>
    <scope>IDENTIFICATION</scope>
    <source>
        <strain evidence="11">EBRO</strain>
    </source>
</reference>
<evidence type="ECO:0000256" key="5">
    <source>
        <dbReference type="ARBA" id="ARBA00022737"/>
    </source>
</evidence>
<organism evidence="11 12">
    <name type="scientific">Anopheles atroparvus</name>
    <name type="common">European mosquito</name>
    <dbReference type="NCBI Taxonomy" id="41427"/>
    <lineage>
        <taxon>Eukaryota</taxon>
        <taxon>Metazoa</taxon>
        <taxon>Ecdysozoa</taxon>
        <taxon>Arthropoda</taxon>
        <taxon>Hexapoda</taxon>
        <taxon>Insecta</taxon>
        <taxon>Pterygota</taxon>
        <taxon>Neoptera</taxon>
        <taxon>Endopterygota</taxon>
        <taxon>Diptera</taxon>
        <taxon>Nematocera</taxon>
        <taxon>Culicoidea</taxon>
        <taxon>Culicidae</taxon>
        <taxon>Anophelinae</taxon>
        <taxon>Anopheles</taxon>
    </lineage>
</organism>
<evidence type="ECO:0000313" key="11">
    <source>
        <dbReference type="EnsemblMetazoa" id="ENSAATROPP007974"/>
    </source>
</evidence>
<feature type="domain" description="HMG box" evidence="10">
    <location>
        <begin position="134"/>
        <end position="204"/>
    </location>
</feature>
<evidence type="ECO:0000256" key="2">
    <source>
        <dbReference type="ARBA" id="ARBA00004286"/>
    </source>
</evidence>
<evidence type="ECO:0000313" key="12">
    <source>
        <dbReference type="Proteomes" id="UP000075880"/>
    </source>
</evidence>
<dbReference type="Gene3D" id="1.10.30.10">
    <property type="entry name" value="High mobility group box domain"/>
    <property type="match status" value="2"/>
</dbReference>
<feature type="compositionally biased region" description="Low complexity" evidence="9">
    <location>
        <begin position="93"/>
        <end position="106"/>
    </location>
</feature>
<dbReference type="InterPro" id="IPR036910">
    <property type="entry name" value="HMG_box_dom_sf"/>
</dbReference>
<dbReference type="InterPro" id="IPR050342">
    <property type="entry name" value="HMGB"/>
</dbReference>
<evidence type="ECO:0000259" key="10">
    <source>
        <dbReference type="PROSITE" id="PS50118"/>
    </source>
</evidence>
<keyword evidence="12" id="KW-1185">Reference proteome</keyword>
<dbReference type="Proteomes" id="UP000075880">
    <property type="component" value="Unassembled WGS sequence"/>
</dbReference>
<dbReference type="SUPFAM" id="SSF47095">
    <property type="entry name" value="HMG-box"/>
    <property type="match status" value="2"/>
</dbReference>
<dbReference type="CDD" id="cd21978">
    <property type="entry name" value="HMG-box_HMGB_rpt1"/>
    <property type="match status" value="1"/>
</dbReference>
<protein>
    <recommendedName>
        <fullName evidence="10">HMG box domain-containing protein</fullName>
    </recommendedName>
</protein>
<dbReference type="FunFam" id="1.10.30.10:FF:000013">
    <property type="entry name" value="High mobility group protein B3"/>
    <property type="match status" value="1"/>
</dbReference>